<protein>
    <submittedName>
        <fullName evidence="1">Uncharacterized protein</fullName>
    </submittedName>
</protein>
<dbReference type="OrthoDB" id="4459811at2"/>
<evidence type="ECO:0000313" key="2">
    <source>
        <dbReference type="Proteomes" id="UP000323046"/>
    </source>
</evidence>
<dbReference type="EMBL" id="CP029193">
    <property type="protein sequence ID" value="QES28359.1"/>
    <property type="molecule type" value="Genomic_DNA"/>
</dbReference>
<dbReference type="AlphaFoldDB" id="A0A5P2BJ22"/>
<accession>A0A5P2BJ22</accession>
<organism evidence="1 2">
    <name type="scientific">Streptomyces venezuelae</name>
    <dbReference type="NCBI Taxonomy" id="54571"/>
    <lineage>
        <taxon>Bacteria</taxon>
        <taxon>Bacillati</taxon>
        <taxon>Actinomycetota</taxon>
        <taxon>Actinomycetes</taxon>
        <taxon>Kitasatosporales</taxon>
        <taxon>Streptomycetaceae</taxon>
        <taxon>Streptomyces</taxon>
    </lineage>
</organism>
<reference evidence="1 2" key="1">
    <citation type="submission" date="2018-05" db="EMBL/GenBank/DDBJ databases">
        <title>Streptomyces venezuelae.</title>
        <authorList>
            <person name="Kim W."/>
            <person name="Lee N."/>
            <person name="Cho B.-K."/>
        </authorList>
    </citation>
    <scope>NUCLEOTIDE SEQUENCE [LARGE SCALE GENOMIC DNA]</scope>
    <source>
        <strain evidence="1 2">ATCC 14583</strain>
    </source>
</reference>
<name>A0A5P2BJ22_STRVZ</name>
<keyword evidence="2" id="KW-1185">Reference proteome</keyword>
<proteinExistence type="predicted"/>
<gene>
    <name evidence="1" type="ORF">DEJ47_19695</name>
</gene>
<evidence type="ECO:0000313" key="1">
    <source>
        <dbReference type="EMBL" id="QES28359.1"/>
    </source>
</evidence>
<dbReference type="Proteomes" id="UP000323046">
    <property type="component" value="Chromosome"/>
</dbReference>
<sequence length="172" mass="19306">MADLASLIQLLGAGSVGAVVTQYVSAGPERRRARATAREAMATLEQAHWAHGRDNEWPQLRTAVHAFESAAMAAGVPREVSGWYVKTRVAIYLESRREWERNPDPEFGGGVSTTYMDAFSGATELVYQSLWHPQRSRLTWRRRLKRSKERTRTAAANAPTILRDIEDRPTAL</sequence>
<dbReference type="RefSeq" id="WP_150170129.1">
    <property type="nucleotide sequence ID" value="NZ_CP029193.1"/>
</dbReference>